<evidence type="ECO:0000313" key="1">
    <source>
        <dbReference type="EMBL" id="CAK9013462.1"/>
    </source>
</evidence>
<evidence type="ECO:0000313" key="2">
    <source>
        <dbReference type="Proteomes" id="UP001642464"/>
    </source>
</evidence>
<proteinExistence type="predicted"/>
<sequence>MIREEMVEGLGGLVGHEQLLSLQQQQHSLMLEQKEAEIAHLKARLVASEKQLPPQEGLQAALETKDEECALMMAAKHKELEFLASLLQMREQQIEELQQVPQSRSLGSNSPYYQGSQLEEAQLNQQVLRELQRLRLRMEDLEALVTEQQDRCSTLAEQLQRKAEHVEVLEQEIRSLRADAWGEAPLEEARHGLNDPMNGDRETPSRMEIFPSPSNPSPASQAESYCAAVRREHELEGAQSTGRQSQELLREMRRLRQQMNELEKVAAGREHPETSFGEGVLSPQNAEPQAINPAPTSLKRLPKTSLSEDPLSGWEYRAKPDDPVDAAVAELVNSRYRAWRALLCRLEQGVYLCGTRRVRIRVDEARRRLEASEDGLAWSDLTQIMTGLTSGL</sequence>
<name>A0ABP0JGY9_9DINO</name>
<dbReference type="EMBL" id="CAXAMM010007169">
    <property type="protein sequence ID" value="CAK9013462.1"/>
    <property type="molecule type" value="Genomic_DNA"/>
</dbReference>
<protein>
    <submittedName>
        <fullName evidence="1">Uncharacterized protein</fullName>
    </submittedName>
</protein>
<reference evidence="1 2" key="1">
    <citation type="submission" date="2024-02" db="EMBL/GenBank/DDBJ databases">
        <authorList>
            <person name="Chen Y."/>
            <person name="Shah S."/>
            <person name="Dougan E. K."/>
            <person name="Thang M."/>
            <person name="Chan C."/>
        </authorList>
    </citation>
    <scope>NUCLEOTIDE SEQUENCE [LARGE SCALE GENOMIC DNA]</scope>
</reference>
<accession>A0ABP0JGY9</accession>
<organism evidence="1 2">
    <name type="scientific">Durusdinium trenchii</name>
    <dbReference type="NCBI Taxonomy" id="1381693"/>
    <lineage>
        <taxon>Eukaryota</taxon>
        <taxon>Sar</taxon>
        <taxon>Alveolata</taxon>
        <taxon>Dinophyceae</taxon>
        <taxon>Suessiales</taxon>
        <taxon>Symbiodiniaceae</taxon>
        <taxon>Durusdinium</taxon>
    </lineage>
</organism>
<dbReference type="Proteomes" id="UP001642464">
    <property type="component" value="Unassembled WGS sequence"/>
</dbReference>
<gene>
    <name evidence="1" type="ORF">SCF082_LOCUS11937</name>
</gene>
<comment type="caution">
    <text evidence="1">The sequence shown here is derived from an EMBL/GenBank/DDBJ whole genome shotgun (WGS) entry which is preliminary data.</text>
</comment>
<keyword evidence="2" id="KW-1185">Reference proteome</keyword>